<evidence type="ECO:0000313" key="3">
    <source>
        <dbReference type="EMBL" id="MEJ2905725.1"/>
    </source>
</evidence>
<feature type="domain" description="Alpha-L-rhamnosidase six-hairpin glycosidase" evidence="1">
    <location>
        <begin position="331"/>
        <end position="542"/>
    </location>
</feature>
<gene>
    <name evidence="3" type="ORF">WAE58_24990</name>
</gene>
<proteinExistence type="predicted"/>
<dbReference type="InterPro" id="IPR035398">
    <property type="entry name" value="Bac_rhamnosid_C"/>
</dbReference>
<feature type="domain" description="Alpha-L-rhamnosidase C-terminal" evidence="2">
    <location>
        <begin position="642"/>
        <end position="712"/>
    </location>
</feature>
<keyword evidence="4" id="KW-1185">Reference proteome</keyword>
<comment type="caution">
    <text evidence="3">The sequence shown here is derived from an EMBL/GenBank/DDBJ whole genome shotgun (WGS) entry which is preliminary data.</text>
</comment>
<protein>
    <submittedName>
        <fullName evidence="3">Alpha-L-rhamnosidase C-terminal domain-containing protein</fullName>
    </submittedName>
</protein>
<organism evidence="3 4">
    <name type="scientific">Pedobacter panaciterrae</name>
    <dbReference type="NCBI Taxonomy" id="363849"/>
    <lineage>
        <taxon>Bacteria</taxon>
        <taxon>Pseudomonadati</taxon>
        <taxon>Bacteroidota</taxon>
        <taxon>Sphingobacteriia</taxon>
        <taxon>Sphingobacteriales</taxon>
        <taxon>Sphingobacteriaceae</taxon>
        <taxon>Pedobacter</taxon>
    </lineage>
</organism>
<dbReference type="Gene3D" id="1.50.10.10">
    <property type="match status" value="1"/>
</dbReference>
<name>A0ABU8NWE6_9SPHI</name>
<evidence type="ECO:0000259" key="1">
    <source>
        <dbReference type="Pfam" id="PF17389"/>
    </source>
</evidence>
<dbReference type="EMBL" id="JBBEUB010000015">
    <property type="protein sequence ID" value="MEJ2905725.1"/>
    <property type="molecule type" value="Genomic_DNA"/>
</dbReference>
<dbReference type="Pfam" id="PF17389">
    <property type="entry name" value="Bac_rhamnosid6H"/>
    <property type="match status" value="1"/>
</dbReference>
<dbReference type="Proteomes" id="UP001378956">
    <property type="component" value="Unassembled WGS sequence"/>
</dbReference>
<sequence>MNYLIRSFCFIIVLFISISCFSQTERWQAEWIGIPHAEKDTNLWTSFRKQVSIDKIPNKVLTKISTDSKYWLWVNGKMIVFEGQLKRGPNPRDTYYDEINLAPYLTKGKNTISILTWYWGRDGYDHKNSGKSALLYDMTIGNNVIISNSTWKVMRHPAFGNTSAPLPNYRLPEFNIYFDAQKDMPLWNQPDFDDHSWVNATSYGKPPVSPWNNLVKRPIPFWKDSGLLHYTNNANLPKVSDGNPIVAKLPKNISITPYLKIDAPAGLKIDIRTDNYKGGSEYNVRTEYITKAGIQEFETFGYLNGHEVHYSVPKDVKIIDLKYRETRYDTEQIGKFKSDDPFYNRLWEKSYNTLNVNLRDAIQDPDRERAQWWGDAVILMGEILYACDRNGELIINKAIRNLVDWRKPDGVLYSPVPAGSWNGELPTQMLASVGKYGFWNYYRYTGDTALIRHVYPTVKNYLQLWRLGDDGLVIHRPGGWDWMDWGEDIDTPLLENAWYYMAVETAVKMAELTGNQSDIKAYQELLKSIKINFNRKFWRGNGLAVLTGLADSGKYEAIKNVLKTEFHASPYMEKYIMESFFIMHDAKGGLGRMKKRYANMVESHLTTLWEGWGIGSEGYGGGSYNHGWSGGPLTLLIQYVAGIAPEETAYKTISILPQPGNLHEIYCVTPTVKGNITVDLKRRDNKLTFFVDIQPNTLAKIGLPKMESGLSNISLNGKLFVKNKKSLKKHPEVIFKGEDVNYFLFDVKPGKWSFVLY</sequence>
<dbReference type="PANTHER" id="PTHR34987:SF6">
    <property type="entry name" value="ALPHA-L-RHAMNOSIDASE SIX-HAIRPIN GLYCOSIDASE DOMAIN-CONTAINING PROTEIN"/>
    <property type="match status" value="1"/>
</dbReference>
<accession>A0ABU8NWE6</accession>
<dbReference type="InterPro" id="IPR035396">
    <property type="entry name" value="Bac_rhamnosid6H"/>
</dbReference>
<dbReference type="SUPFAM" id="SSF48208">
    <property type="entry name" value="Six-hairpin glycosidases"/>
    <property type="match status" value="1"/>
</dbReference>
<dbReference type="Gene3D" id="2.60.420.10">
    <property type="entry name" value="Maltose phosphorylase, domain 3"/>
    <property type="match status" value="1"/>
</dbReference>
<dbReference type="PROSITE" id="PS51257">
    <property type="entry name" value="PROKAR_LIPOPROTEIN"/>
    <property type="match status" value="1"/>
</dbReference>
<reference evidence="3 4" key="1">
    <citation type="submission" date="2024-03" db="EMBL/GenBank/DDBJ databases">
        <title>Sequence of Lycoming College Course Isolates.</title>
        <authorList>
            <person name="Plotts O."/>
            <person name="Newman J."/>
        </authorList>
    </citation>
    <scope>NUCLEOTIDE SEQUENCE [LARGE SCALE GENOMIC DNA]</scope>
    <source>
        <strain evidence="3 4">CJB-3</strain>
    </source>
</reference>
<evidence type="ECO:0000313" key="4">
    <source>
        <dbReference type="Proteomes" id="UP001378956"/>
    </source>
</evidence>
<dbReference type="Gene3D" id="2.60.120.260">
    <property type="entry name" value="Galactose-binding domain-like"/>
    <property type="match status" value="1"/>
</dbReference>
<dbReference type="InterPro" id="IPR008928">
    <property type="entry name" value="6-hairpin_glycosidase_sf"/>
</dbReference>
<dbReference type="PANTHER" id="PTHR34987">
    <property type="entry name" value="C, PUTATIVE (AFU_ORTHOLOGUE AFUA_3G02880)-RELATED"/>
    <property type="match status" value="1"/>
</dbReference>
<dbReference type="InterPro" id="IPR012341">
    <property type="entry name" value="6hp_glycosidase-like_sf"/>
</dbReference>
<evidence type="ECO:0000259" key="2">
    <source>
        <dbReference type="Pfam" id="PF17390"/>
    </source>
</evidence>
<dbReference type="RefSeq" id="WP_337718147.1">
    <property type="nucleotide sequence ID" value="NZ_JBBEUB010000015.1"/>
</dbReference>
<dbReference type="Pfam" id="PF17390">
    <property type="entry name" value="Bac_rhamnosid_C"/>
    <property type="match status" value="1"/>
</dbReference>